<evidence type="ECO:0000313" key="5">
    <source>
        <dbReference type="Proteomes" id="UP001218895"/>
    </source>
</evidence>
<evidence type="ECO:0000259" key="3">
    <source>
        <dbReference type="Pfam" id="PF00733"/>
    </source>
</evidence>
<feature type="domain" description="Asparagine synthetase" evidence="3">
    <location>
        <begin position="82"/>
        <end position="214"/>
    </location>
</feature>
<dbReference type="InterPro" id="IPR050795">
    <property type="entry name" value="Asn_Synthetase"/>
</dbReference>
<protein>
    <submittedName>
        <fullName evidence="4">Asparagine synthase C-terminal domain-containing protein</fullName>
    </submittedName>
</protein>
<dbReference type="Pfam" id="PF00733">
    <property type="entry name" value="Asn_synthase"/>
    <property type="match status" value="2"/>
</dbReference>
<dbReference type="GO" id="GO:0004066">
    <property type="term" value="F:asparagine synthase (glutamine-hydrolyzing) activity"/>
    <property type="evidence" value="ECO:0007669"/>
    <property type="project" value="InterPro"/>
</dbReference>
<dbReference type="CDD" id="cd01991">
    <property type="entry name" value="Asn_synthase_B_C"/>
    <property type="match status" value="1"/>
</dbReference>
<dbReference type="RefSeq" id="WP_278098680.1">
    <property type="nucleotide sequence ID" value="NZ_CP091092.1"/>
</dbReference>
<keyword evidence="2" id="KW-0067">ATP-binding</keyword>
<dbReference type="PANTHER" id="PTHR11772:SF2">
    <property type="entry name" value="ASPARAGINE SYNTHETASE [GLUTAMINE-HYDROLYZING]"/>
    <property type="match status" value="1"/>
</dbReference>
<dbReference type="EMBL" id="CP091092">
    <property type="protein sequence ID" value="WFN35841.1"/>
    <property type="molecule type" value="Genomic_DNA"/>
</dbReference>
<evidence type="ECO:0000313" key="4">
    <source>
        <dbReference type="EMBL" id="WFN35841.1"/>
    </source>
</evidence>
<organism evidence="4 5">
    <name type="scientific">Methanomicrobium antiquum</name>
    <dbReference type="NCBI Taxonomy" id="487686"/>
    <lineage>
        <taxon>Archaea</taxon>
        <taxon>Methanobacteriati</taxon>
        <taxon>Methanobacteriota</taxon>
        <taxon>Stenosarchaea group</taxon>
        <taxon>Methanomicrobia</taxon>
        <taxon>Methanomicrobiales</taxon>
        <taxon>Methanomicrobiaceae</taxon>
        <taxon>Methanomicrobium</taxon>
    </lineage>
</organism>
<dbReference type="Gene3D" id="3.40.50.620">
    <property type="entry name" value="HUPs"/>
    <property type="match status" value="1"/>
</dbReference>
<dbReference type="GO" id="GO:0005524">
    <property type="term" value="F:ATP binding"/>
    <property type="evidence" value="ECO:0007669"/>
    <property type="project" value="UniProtKB-KW"/>
</dbReference>
<keyword evidence="5" id="KW-1185">Reference proteome</keyword>
<feature type="domain" description="Asparagine synthetase" evidence="3">
    <location>
        <begin position="246"/>
        <end position="313"/>
    </location>
</feature>
<keyword evidence="1" id="KW-0547">Nucleotide-binding</keyword>
<accession>A0AAF0FQ34</accession>
<dbReference type="Proteomes" id="UP001218895">
    <property type="component" value="Chromosome"/>
</dbReference>
<dbReference type="GO" id="GO:0005829">
    <property type="term" value="C:cytosol"/>
    <property type="evidence" value="ECO:0007669"/>
    <property type="project" value="TreeGrafter"/>
</dbReference>
<dbReference type="PANTHER" id="PTHR11772">
    <property type="entry name" value="ASPARAGINE SYNTHETASE"/>
    <property type="match status" value="1"/>
</dbReference>
<dbReference type="InterPro" id="IPR001962">
    <property type="entry name" value="Asn_synthase"/>
</dbReference>
<dbReference type="KEGG" id="manq:L1994_06655"/>
<dbReference type="AlphaFoldDB" id="A0AAF0FQ34"/>
<dbReference type="InterPro" id="IPR014729">
    <property type="entry name" value="Rossmann-like_a/b/a_fold"/>
</dbReference>
<name>A0AAF0FQ34_9EURY</name>
<dbReference type="SUPFAM" id="SSF52402">
    <property type="entry name" value="Adenine nucleotide alpha hydrolases-like"/>
    <property type="match status" value="1"/>
</dbReference>
<sequence length="326" mass="35907">MKIRGWMEKDGKILTNSEIEDIIKNFPEILSDCGGEFFLQWDDCMARDCLGIMPGDCPAGKIVCSGVIKGDISPAPDLLSLEKAIEKAVVLRKKDCVVAFSGGVDSALIAKIAQRPSVTVGISGSHDLIHAKEVSKEIGLKDTNFIEIMPSEVKRALKIVLPLIPLKTPVEASIATTQYFITKWAQENGYEKIVAGQGADELFGGYARYLETDDIEKTLKKDFEGLSMQGKRDQAVAAKNNTYISCPYLDVRVVRAAGEIPPSEMLAGSIRKYPLREVASLYLGDEIAFYGKKAMQYGSGVMKEIQKLARDNGYKNSVQRYIDHLN</sequence>
<evidence type="ECO:0000256" key="2">
    <source>
        <dbReference type="ARBA" id="ARBA00022840"/>
    </source>
</evidence>
<evidence type="ECO:0000256" key="1">
    <source>
        <dbReference type="ARBA" id="ARBA00022741"/>
    </source>
</evidence>
<gene>
    <name evidence="4" type="ORF">L1994_06655</name>
</gene>
<reference evidence="4" key="1">
    <citation type="submission" date="2022-01" db="EMBL/GenBank/DDBJ databases">
        <title>Complete genome of Methanomicrobium antiquum DSM 21220.</title>
        <authorList>
            <person name="Chen S.-C."/>
            <person name="You Y.-T."/>
            <person name="Zhou Y.-Z."/>
            <person name="Lai M.-C."/>
        </authorList>
    </citation>
    <scope>NUCLEOTIDE SEQUENCE</scope>
    <source>
        <strain evidence="4">DSM 21220</strain>
    </source>
</reference>
<proteinExistence type="predicted"/>
<dbReference type="GeneID" id="79950063"/>
<dbReference type="GO" id="GO:0006529">
    <property type="term" value="P:asparagine biosynthetic process"/>
    <property type="evidence" value="ECO:0007669"/>
    <property type="project" value="InterPro"/>
</dbReference>